<proteinExistence type="predicted"/>
<protein>
    <recommendedName>
        <fullName evidence="7">FAM234A/B beta-propeller domain-containing protein</fullName>
    </recommendedName>
</protein>
<reference evidence="8 9" key="1">
    <citation type="submission" date="2022-12" db="EMBL/GenBank/DDBJ databases">
        <title>Chromosome-level genome of Tegillarca granosa.</title>
        <authorList>
            <person name="Kim J."/>
        </authorList>
    </citation>
    <scope>NUCLEOTIDE SEQUENCE [LARGE SCALE GENOMIC DNA]</scope>
    <source>
        <strain evidence="8">Teg-2019</strain>
        <tissue evidence="8">Adductor muscle</tissue>
    </source>
</reference>
<keyword evidence="2 6" id="KW-0812">Transmembrane</keyword>
<dbReference type="PANTHER" id="PTHR21419">
    <property type="match status" value="1"/>
</dbReference>
<dbReference type="EMBL" id="JARBDR010000328">
    <property type="protein sequence ID" value="KAJ8316340.1"/>
    <property type="molecule type" value="Genomic_DNA"/>
</dbReference>
<dbReference type="Gene3D" id="2.130.10.10">
    <property type="entry name" value="YVTN repeat-like/Quinoprotein amine dehydrogenase"/>
    <property type="match status" value="1"/>
</dbReference>
<evidence type="ECO:0000256" key="5">
    <source>
        <dbReference type="SAM" id="MobiDB-lite"/>
    </source>
</evidence>
<evidence type="ECO:0000256" key="6">
    <source>
        <dbReference type="SAM" id="Phobius"/>
    </source>
</evidence>
<evidence type="ECO:0000313" key="9">
    <source>
        <dbReference type="Proteomes" id="UP001217089"/>
    </source>
</evidence>
<dbReference type="PANTHER" id="PTHR21419:SF36">
    <property type="entry name" value="PROTEIN FAM234A-LIKE"/>
    <property type="match status" value="1"/>
</dbReference>
<dbReference type="InterPro" id="IPR028994">
    <property type="entry name" value="Integrin_alpha_N"/>
</dbReference>
<feature type="domain" description="FAM234A/B beta-propeller" evidence="7">
    <location>
        <begin position="168"/>
        <end position="535"/>
    </location>
</feature>
<keyword evidence="9" id="KW-1185">Reference proteome</keyword>
<evidence type="ECO:0000256" key="1">
    <source>
        <dbReference type="ARBA" id="ARBA00004167"/>
    </source>
</evidence>
<evidence type="ECO:0000313" key="8">
    <source>
        <dbReference type="EMBL" id="KAJ8316340.1"/>
    </source>
</evidence>
<evidence type="ECO:0000259" key="7">
    <source>
        <dbReference type="Pfam" id="PF23727"/>
    </source>
</evidence>
<feature type="transmembrane region" description="Helical" evidence="6">
    <location>
        <begin position="104"/>
        <end position="125"/>
    </location>
</feature>
<dbReference type="SUPFAM" id="SSF69318">
    <property type="entry name" value="Integrin alpha N-terminal domain"/>
    <property type="match status" value="1"/>
</dbReference>
<dbReference type="InterPro" id="IPR045232">
    <property type="entry name" value="FAM234"/>
</dbReference>
<dbReference type="InterPro" id="IPR055409">
    <property type="entry name" value="Beta-prop_FAM234A_B"/>
</dbReference>
<accession>A0ABQ9FGB6</accession>
<feature type="region of interest" description="Disordered" evidence="5">
    <location>
        <begin position="772"/>
        <end position="799"/>
    </location>
</feature>
<dbReference type="InterPro" id="IPR015943">
    <property type="entry name" value="WD40/YVTN_repeat-like_dom_sf"/>
</dbReference>
<dbReference type="Pfam" id="PF23727">
    <property type="entry name" value="Beta-prop_FAM234A_B"/>
    <property type="match status" value="1"/>
</dbReference>
<feature type="compositionally biased region" description="Basic residues" evidence="5">
    <location>
        <begin position="787"/>
        <end position="797"/>
    </location>
</feature>
<name>A0ABQ9FGB6_TEGGR</name>
<evidence type="ECO:0000256" key="3">
    <source>
        <dbReference type="ARBA" id="ARBA00022989"/>
    </source>
</evidence>
<comment type="caution">
    <text evidence="8">The sequence shown here is derived from an EMBL/GenBank/DDBJ whole genome shotgun (WGS) entry which is preliminary data.</text>
</comment>
<organism evidence="8 9">
    <name type="scientific">Tegillarca granosa</name>
    <name type="common">Malaysian cockle</name>
    <name type="synonym">Anadara granosa</name>
    <dbReference type="NCBI Taxonomy" id="220873"/>
    <lineage>
        <taxon>Eukaryota</taxon>
        <taxon>Metazoa</taxon>
        <taxon>Spiralia</taxon>
        <taxon>Lophotrochozoa</taxon>
        <taxon>Mollusca</taxon>
        <taxon>Bivalvia</taxon>
        <taxon>Autobranchia</taxon>
        <taxon>Pteriomorphia</taxon>
        <taxon>Arcoida</taxon>
        <taxon>Arcoidea</taxon>
        <taxon>Arcidae</taxon>
        <taxon>Tegillarca</taxon>
    </lineage>
</organism>
<comment type="subcellular location">
    <subcellularLocation>
        <location evidence="1">Membrane</location>
        <topology evidence="1">Single-pass membrane protein</topology>
    </subcellularLocation>
</comment>
<sequence>MVLIETKLASKVKMSTIKIFPESAEEARVIFSRKNFKKNGYTNGELDNFEDWEKEYYTDEDEVFMEGSHMDKASQSKPLMHPRHRTKVKSRNPDCRCRKIAKPLMCFILLVTTLGSLMLLILYVYNKYLPHSNVKNKQHSQSLNENEKTEIIGCNNIEVEDVWVMGFPKLLTESAIRLVDVNKDGVLDAIMGFATGADGYYIPSTVCDIYFNGTHPCFGGMFALDGLTGKELWRMYADHELYGINCNADLNKDGTLDCLGGGRAGAFYAVNGKDGSIFWKFETSEVKNDIMNLYTPYIIRDLDGDGIVDILAIHGGDPLQKPGSKFRLSGKIVFFSGKTGKVLKWLGVPDDKESYYSPQLYTVGDGTEIVLFGTGGETHGGSLWSITLDDLYKDNIKNARRVYEDKFKGIMTPPVLVDLTGDGVEDIVMSMFNSTVMAIDGASYKSIWRHDFPMSESYNTPSPGYYNKDKTPDFMVKFAHGPGYPLYYFSETTVLDGKSGKPLIDPTITDTVGAQASPLTISVEDYGNDIFLYWISDCENHEGEGGTYKFVKGTNVHEQSRADFCHLRFKTKGFSKVYAINSKLPKPGKTIYSSVDRKTVEHKYWINTTAEAERYLFKHPELYKDYSDYREQEKVTEAEKPFNKFKDVNTARGILNQEQFAFNLPYENDNPQITSKKGRFNSLYQHKQNKVPQNNQYQRQQLPQDMHLPISEGGTYNQGYDTDVENILANAFENEYANRYKTGYRNKYGARNDGYGGRNDDDYSRYGNVGQYYPRQHPTSLPPYSNGKRRHLKRKRSATNSQAIFNESIEKRVFEQLKRLQGKLSKEKKDRFFKGNRRMKRHVGAHDDEGLQRLLSTGTIAPTTLPKDHPHYNHSIEYIFATYWFFPAKTQAILPKDEECISTKLAAETKRFDPNSKYYGLDHDAYEHVITQECLKDEHSDEHENKIYESQTSYNPYNVHMGQMTVYRLRITCTCKNISLVNQENKRCSRILPFDQQQWTGIYGK</sequence>
<evidence type="ECO:0000256" key="2">
    <source>
        <dbReference type="ARBA" id="ARBA00022692"/>
    </source>
</evidence>
<keyword evidence="3 6" id="KW-1133">Transmembrane helix</keyword>
<keyword evidence="4 6" id="KW-0472">Membrane</keyword>
<dbReference type="Proteomes" id="UP001217089">
    <property type="component" value="Unassembled WGS sequence"/>
</dbReference>
<gene>
    <name evidence="8" type="ORF">KUTeg_006354</name>
</gene>
<evidence type="ECO:0000256" key="4">
    <source>
        <dbReference type="ARBA" id="ARBA00023136"/>
    </source>
</evidence>